<protein>
    <submittedName>
        <fullName evidence="7">MarR family transcriptional regulator</fullName>
    </submittedName>
</protein>
<dbReference type="PROSITE" id="PS50995">
    <property type="entry name" value="HTH_MARR_2"/>
    <property type="match status" value="1"/>
</dbReference>
<evidence type="ECO:0000256" key="5">
    <source>
        <dbReference type="ARBA" id="ARBA00023163"/>
    </source>
</evidence>
<dbReference type="InterPro" id="IPR039422">
    <property type="entry name" value="MarR/SlyA-like"/>
</dbReference>
<dbReference type="PANTHER" id="PTHR33164:SF5">
    <property type="entry name" value="ORGANIC HYDROPEROXIDE RESISTANCE TRANSCRIPTIONAL REGULATOR"/>
    <property type="match status" value="1"/>
</dbReference>
<comment type="caution">
    <text evidence="7">The sequence shown here is derived from an EMBL/GenBank/DDBJ whole genome shotgun (WGS) entry which is preliminary data.</text>
</comment>
<keyword evidence="3" id="KW-0805">Transcription regulation</keyword>
<name>A0ABX0QH50_9BACT</name>
<keyword evidence="2" id="KW-0963">Cytoplasm</keyword>
<evidence type="ECO:0000256" key="2">
    <source>
        <dbReference type="ARBA" id="ARBA00022490"/>
    </source>
</evidence>
<feature type="domain" description="HTH marR-type" evidence="6">
    <location>
        <begin position="7"/>
        <end position="141"/>
    </location>
</feature>
<evidence type="ECO:0000256" key="1">
    <source>
        <dbReference type="ARBA" id="ARBA00004496"/>
    </source>
</evidence>
<evidence type="ECO:0000256" key="3">
    <source>
        <dbReference type="ARBA" id="ARBA00023015"/>
    </source>
</evidence>
<dbReference type="Proteomes" id="UP000606008">
    <property type="component" value="Unassembled WGS sequence"/>
</dbReference>
<sequence>MKQLLLQNQLCFPLYALSRQVTALYRPLLEKLELTYPQYLVLLVLWEADDKTVGEIGDRLLLDSGTLTPLLKRLEQKKLITRQRNPADERQVTIRLTDAGRNLREKAADIPAQLLAGLQTDNQQTSSLYQQLVSLLHQISSIQSTTNNE</sequence>
<keyword evidence="5" id="KW-0804">Transcription</keyword>
<dbReference type="EMBL" id="WAEL01000003">
    <property type="protein sequence ID" value="NID10566.1"/>
    <property type="molecule type" value="Genomic_DNA"/>
</dbReference>
<evidence type="ECO:0000313" key="8">
    <source>
        <dbReference type="Proteomes" id="UP000606008"/>
    </source>
</evidence>
<dbReference type="SMART" id="SM00347">
    <property type="entry name" value="HTH_MARR"/>
    <property type="match status" value="1"/>
</dbReference>
<dbReference type="RefSeq" id="WP_085410985.1">
    <property type="nucleotide sequence ID" value="NZ_WAEL01000003.1"/>
</dbReference>
<evidence type="ECO:0000259" key="6">
    <source>
        <dbReference type="PROSITE" id="PS50995"/>
    </source>
</evidence>
<dbReference type="InterPro" id="IPR055166">
    <property type="entry name" value="Transc_reg_Sar_Rot_HTH"/>
</dbReference>
<dbReference type="InterPro" id="IPR036390">
    <property type="entry name" value="WH_DNA-bd_sf"/>
</dbReference>
<dbReference type="PANTHER" id="PTHR33164">
    <property type="entry name" value="TRANSCRIPTIONAL REGULATOR, MARR FAMILY"/>
    <property type="match status" value="1"/>
</dbReference>
<gene>
    <name evidence="7" type="ORF">F7231_10325</name>
</gene>
<evidence type="ECO:0000313" key="7">
    <source>
        <dbReference type="EMBL" id="NID10566.1"/>
    </source>
</evidence>
<dbReference type="Pfam" id="PF22381">
    <property type="entry name" value="Staph_reg_Sar_Rot"/>
    <property type="match status" value="1"/>
</dbReference>
<keyword evidence="8" id="KW-1185">Reference proteome</keyword>
<proteinExistence type="predicted"/>
<accession>A0ABX0QH50</accession>
<dbReference type="Gene3D" id="1.10.10.10">
    <property type="entry name" value="Winged helix-like DNA-binding domain superfamily/Winged helix DNA-binding domain"/>
    <property type="match status" value="1"/>
</dbReference>
<dbReference type="InterPro" id="IPR000835">
    <property type="entry name" value="HTH_MarR-typ"/>
</dbReference>
<keyword evidence="4" id="KW-0238">DNA-binding</keyword>
<organism evidence="7 8">
    <name type="scientific">Fibrivirga algicola</name>
    <dbReference type="NCBI Taxonomy" id="2950420"/>
    <lineage>
        <taxon>Bacteria</taxon>
        <taxon>Pseudomonadati</taxon>
        <taxon>Bacteroidota</taxon>
        <taxon>Cytophagia</taxon>
        <taxon>Cytophagales</taxon>
        <taxon>Spirosomataceae</taxon>
        <taxon>Fibrivirga</taxon>
    </lineage>
</organism>
<reference evidence="7" key="1">
    <citation type="submission" date="2024-05" db="EMBL/GenBank/DDBJ databases">
        <authorList>
            <person name="Jung D.-H."/>
        </authorList>
    </citation>
    <scope>NUCLEOTIDE SEQUENCE</scope>
    <source>
        <strain evidence="7">JA-25</strain>
    </source>
</reference>
<dbReference type="InterPro" id="IPR036388">
    <property type="entry name" value="WH-like_DNA-bd_sf"/>
</dbReference>
<comment type="subcellular location">
    <subcellularLocation>
        <location evidence="1">Cytoplasm</location>
    </subcellularLocation>
</comment>
<dbReference type="SUPFAM" id="SSF46785">
    <property type="entry name" value="Winged helix' DNA-binding domain"/>
    <property type="match status" value="1"/>
</dbReference>
<evidence type="ECO:0000256" key="4">
    <source>
        <dbReference type="ARBA" id="ARBA00023125"/>
    </source>
</evidence>